<comment type="subcellular location">
    <subcellularLocation>
        <location evidence="1">Membrane</location>
        <topology evidence="1">Multi-pass membrane protein</topology>
    </subcellularLocation>
</comment>
<organism evidence="8 9">
    <name type="scientific">Exophiala viscosa</name>
    <dbReference type="NCBI Taxonomy" id="2486360"/>
    <lineage>
        <taxon>Eukaryota</taxon>
        <taxon>Fungi</taxon>
        <taxon>Dikarya</taxon>
        <taxon>Ascomycota</taxon>
        <taxon>Pezizomycotina</taxon>
        <taxon>Eurotiomycetes</taxon>
        <taxon>Chaetothyriomycetidae</taxon>
        <taxon>Chaetothyriales</taxon>
        <taxon>Herpotrichiellaceae</taxon>
        <taxon>Exophiala</taxon>
    </lineage>
</organism>
<keyword evidence="3 6" id="KW-0812">Transmembrane</keyword>
<keyword evidence="2" id="KW-0813">Transport</keyword>
<evidence type="ECO:0000256" key="5">
    <source>
        <dbReference type="ARBA" id="ARBA00023136"/>
    </source>
</evidence>
<dbReference type="EMBL" id="MU404363">
    <property type="protein sequence ID" value="KAI1608582.1"/>
    <property type="molecule type" value="Genomic_DNA"/>
</dbReference>
<dbReference type="Pfam" id="PF07690">
    <property type="entry name" value="MFS_1"/>
    <property type="match status" value="1"/>
</dbReference>
<evidence type="ECO:0000256" key="4">
    <source>
        <dbReference type="ARBA" id="ARBA00022989"/>
    </source>
</evidence>
<protein>
    <submittedName>
        <fullName evidence="8">MFS multidrug transporter</fullName>
    </submittedName>
</protein>
<feature type="transmembrane region" description="Helical" evidence="6">
    <location>
        <begin position="80"/>
        <end position="99"/>
    </location>
</feature>
<name>A0AAN6DNW2_9EURO</name>
<comment type="caution">
    <text evidence="8">The sequence shown here is derived from an EMBL/GenBank/DDBJ whole genome shotgun (WGS) entry which is preliminary data.</text>
</comment>
<dbReference type="PROSITE" id="PS50850">
    <property type="entry name" value="MFS"/>
    <property type="match status" value="1"/>
</dbReference>
<feature type="transmembrane region" description="Helical" evidence="6">
    <location>
        <begin position="367"/>
        <end position="385"/>
    </location>
</feature>
<evidence type="ECO:0000256" key="6">
    <source>
        <dbReference type="SAM" id="Phobius"/>
    </source>
</evidence>
<feature type="transmembrane region" description="Helical" evidence="6">
    <location>
        <begin position="429"/>
        <end position="450"/>
    </location>
</feature>
<dbReference type="PANTHER" id="PTHR23502">
    <property type="entry name" value="MAJOR FACILITATOR SUPERFAMILY"/>
    <property type="match status" value="1"/>
</dbReference>
<dbReference type="GO" id="GO:0005886">
    <property type="term" value="C:plasma membrane"/>
    <property type="evidence" value="ECO:0007669"/>
    <property type="project" value="TreeGrafter"/>
</dbReference>
<feature type="domain" description="Major facilitator superfamily (MFS) profile" evidence="7">
    <location>
        <begin position="42"/>
        <end position="481"/>
    </location>
</feature>
<dbReference type="InterPro" id="IPR020846">
    <property type="entry name" value="MFS_dom"/>
</dbReference>
<dbReference type="InterPro" id="IPR036259">
    <property type="entry name" value="MFS_trans_sf"/>
</dbReference>
<evidence type="ECO:0000313" key="8">
    <source>
        <dbReference type="EMBL" id="KAI1608582.1"/>
    </source>
</evidence>
<dbReference type="InterPro" id="IPR011701">
    <property type="entry name" value="MFS"/>
</dbReference>
<feature type="transmembrane region" description="Helical" evidence="6">
    <location>
        <begin position="196"/>
        <end position="216"/>
    </location>
</feature>
<keyword evidence="5 6" id="KW-0472">Membrane</keyword>
<accession>A0AAN6DNW2</accession>
<feature type="transmembrane region" description="Helical" evidence="6">
    <location>
        <begin position="106"/>
        <end position="124"/>
    </location>
</feature>
<dbReference type="GO" id="GO:0022857">
    <property type="term" value="F:transmembrane transporter activity"/>
    <property type="evidence" value="ECO:0007669"/>
    <property type="project" value="InterPro"/>
</dbReference>
<evidence type="ECO:0000256" key="2">
    <source>
        <dbReference type="ARBA" id="ARBA00022448"/>
    </source>
</evidence>
<dbReference type="AlphaFoldDB" id="A0AAN6DNW2"/>
<keyword evidence="9" id="KW-1185">Reference proteome</keyword>
<dbReference type="FunFam" id="1.20.1720.10:FF:000009">
    <property type="entry name" value="MFS multidrug transporter"/>
    <property type="match status" value="1"/>
</dbReference>
<keyword evidence="4 6" id="KW-1133">Transmembrane helix</keyword>
<feature type="transmembrane region" description="Helical" evidence="6">
    <location>
        <begin position="40"/>
        <end position="60"/>
    </location>
</feature>
<feature type="transmembrane region" description="Helical" evidence="6">
    <location>
        <begin position="167"/>
        <end position="190"/>
    </location>
</feature>
<dbReference type="Gene3D" id="1.20.1250.20">
    <property type="entry name" value="MFS general substrate transporter like domains"/>
    <property type="match status" value="1"/>
</dbReference>
<feature type="transmembrane region" description="Helical" evidence="6">
    <location>
        <begin position="284"/>
        <end position="305"/>
    </location>
</feature>
<dbReference type="Proteomes" id="UP001203852">
    <property type="component" value="Unassembled WGS sequence"/>
</dbReference>
<evidence type="ECO:0000256" key="1">
    <source>
        <dbReference type="ARBA" id="ARBA00004141"/>
    </source>
</evidence>
<sequence>MPPSEYSQTNLHNSVNMSQINDHGADSTDPYTIFNTSQKAVIVTIVSVAATLSGFASNIYFPSLPQIAHDLSVSTNRVNLTVTCYMIFQGLSPTLWGAVSDALGRRITYCCTMVVFLGACIGLAETRDFVQLIVLRCVQSTGSASTIALGAGVIGDITRRGERGGYMGFYQGGVLMPVAIGPVIGGLLAGQLGWKSVFWFLAIHGAACLLLILLILPETLRSIAGNGSLQAKGIAKSILGTYQRKRYLQTKAELPDSEDRSHKARAIDFFGPIKILFHLKTFSAIMLVGIHYTVWQMVLTALSTLVSDRYHVTETQIGLIFLANGVGSVFGTLLTGKLLDLEYRKSLKKVGGDEQLIPIEKTRLKTAWIWSGLECASILIFGWTVDQNVHISVPIISLFFLGWAAISIQCAVSTYLVDIHHSQSASATASLNLIRCLMGAGGTAVVGPLIRAINVGWAFTLFALIMIISGVTVLILMVHVPRNTAGHRDAEGSIEQATTPEGEV</sequence>
<feature type="transmembrane region" description="Helical" evidence="6">
    <location>
        <begin position="130"/>
        <end position="155"/>
    </location>
</feature>
<feature type="transmembrane region" description="Helical" evidence="6">
    <location>
        <begin position="456"/>
        <end position="478"/>
    </location>
</feature>
<evidence type="ECO:0000313" key="9">
    <source>
        <dbReference type="Proteomes" id="UP001203852"/>
    </source>
</evidence>
<gene>
    <name evidence="8" type="ORF">EDD36DRAFT_448578</name>
</gene>
<dbReference type="Gene3D" id="1.20.1720.10">
    <property type="entry name" value="Multidrug resistance protein D"/>
    <property type="match status" value="1"/>
</dbReference>
<feature type="transmembrane region" description="Helical" evidence="6">
    <location>
        <begin position="391"/>
        <end position="417"/>
    </location>
</feature>
<reference evidence="8" key="1">
    <citation type="journal article" date="2022" name="bioRxiv">
        <title>Deciphering the potential niche of two novel black yeast fungi from a biological soil crust based on their genomes, phenotypes, and melanin regulation.</title>
        <authorList>
            <consortium name="DOE Joint Genome Institute"/>
            <person name="Carr E.C."/>
            <person name="Barton Q."/>
            <person name="Grambo S."/>
            <person name="Sullivan M."/>
            <person name="Renfro C.M."/>
            <person name="Kuo A."/>
            <person name="Pangilinan J."/>
            <person name="Lipzen A."/>
            <person name="Keymanesh K."/>
            <person name="Savage E."/>
            <person name="Barry K."/>
            <person name="Grigoriev I.V."/>
            <person name="Riekhof W.R."/>
            <person name="Harris S.S."/>
        </authorList>
    </citation>
    <scope>NUCLEOTIDE SEQUENCE</scope>
    <source>
        <strain evidence="8">JF 03-4F</strain>
    </source>
</reference>
<evidence type="ECO:0000259" key="7">
    <source>
        <dbReference type="PROSITE" id="PS50850"/>
    </source>
</evidence>
<evidence type="ECO:0000256" key="3">
    <source>
        <dbReference type="ARBA" id="ARBA00022692"/>
    </source>
</evidence>
<dbReference type="PANTHER" id="PTHR23502:SF151">
    <property type="entry name" value="MAJOR FACILITATOR SUPERFAMILY (MFS) PROFILE DOMAIN-CONTAINING PROTEIN"/>
    <property type="match status" value="1"/>
</dbReference>
<proteinExistence type="predicted"/>
<feature type="transmembrane region" description="Helical" evidence="6">
    <location>
        <begin position="317"/>
        <end position="339"/>
    </location>
</feature>
<dbReference type="SUPFAM" id="SSF103473">
    <property type="entry name" value="MFS general substrate transporter"/>
    <property type="match status" value="1"/>
</dbReference>